<evidence type="ECO:0000256" key="5">
    <source>
        <dbReference type="ARBA" id="ARBA00023004"/>
    </source>
</evidence>
<dbReference type="EMBL" id="VZZK01000008">
    <property type="protein sequence ID" value="KAB1079613.1"/>
    <property type="molecule type" value="Genomic_DNA"/>
</dbReference>
<keyword evidence="6" id="KW-0411">Iron-sulfur</keyword>
<comment type="caution">
    <text evidence="8">The sequence shown here is derived from an EMBL/GenBank/DDBJ whole genome shotgun (WGS) entry which is preliminary data.</text>
</comment>
<dbReference type="Gene3D" id="3.30.413.10">
    <property type="entry name" value="Sulfite Reductase Hemoprotein, domain 1"/>
    <property type="match status" value="1"/>
</dbReference>
<dbReference type="PANTHER" id="PTHR32439">
    <property type="entry name" value="FERREDOXIN--NITRITE REDUCTASE, CHLOROPLASTIC"/>
    <property type="match status" value="1"/>
</dbReference>
<evidence type="ECO:0000256" key="2">
    <source>
        <dbReference type="ARBA" id="ARBA00022617"/>
    </source>
</evidence>
<keyword evidence="5" id="KW-0408">Iron</keyword>
<dbReference type="NCBIfam" id="TIGR02435">
    <property type="entry name" value="CobG"/>
    <property type="match status" value="1"/>
</dbReference>
<dbReference type="InterPro" id="IPR051329">
    <property type="entry name" value="NIR_SIR_4Fe-4S"/>
</dbReference>
<sequence length="459" mass="46796">MSAPRRIAPAAPARRGWCPGLARPMPTGDGLLARIHPPGGVLSPAQARAVADAARRFGNGHVDVTARANLQVRGVRDETRGPLAAALEAAGLGDARRDGGPQRLTLTHPLAGLDPDEGFDVAGLARAIEARGLAISGLPAKTLVTVEGPRRRLGETGADLLIRATGPGAAALGLAAEDGTLWLGPVAEPCLSEAAAAALAAFAATGGRRMRDLSEAERAEVARRAGPPNVPAPARERFAREADRVRGQVSPERSPHEADLARTGEALRDAGLPAGLIPLANGRVALVAQAPFGRCGADALDRLAAIADGLGTAEIRLAPTRGFVLLAPGRAAAEAALGALRAQRFVTEPDDPRRAVAACPGAPACASGSTPTLLDAARLAEAFRPFAARGLTAHVSGCPKGCAHPGAAALTLVGLQGRYGVVLGGTPGDEPAMQLTFEAALERVRRADSALGLDHAFRT</sequence>
<dbReference type="SUPFAM" id="SSF55124">
    <property type="entry name" value="Nitrite/Sulfite reductase N-terminal domain-like"/>
    <property type="match status" value="2"/>
</dbReference>
<dbReference type="GO" id="GO:0051539">
    <property type="term" value="F:4 iron, 4 sulfur cluster binding"/>
    <property type="evidence" value="ECO:0007669"/>
    <property type="project" value="UniProtKB-KW"/>
</dbReference>
<proteinExistence type="predicted"/>
<gene>
    <name evidence="8" type="primary">cobG</name>
    <name evidence="8" type="ORF">F6X53_10010</name>
</gene>
<dbReference type="GO" id="GO:0046872">
    <property type="term" value="F:metal ion binding"/>
    <property type="evidence" value="ECO:0007669"/>
    <property type="project" value="UniProtKB-KW"/>
</dbReference>
<dbReference type="OrthoDB" id="7459360at2"/>
<dbReference type="Proteomes" id="UP000474159">
    <property type="component" value="Unassembled WGS sequence"/>
</dbReference>
<evidence type="ECO:0000256" key="1">
    <source>
        <dbReference type="ARBA" id="ARBA00022485"/>
    </source>
</evidence>
<keyword evidence="4 8" id="KW-0560">Oxidoreductase</keyword>
<dbReference type="SUPFAM" id="SSF56014">
    <property type="entry name" value="Nitrite and sulphite reductase 4Fe-4S domain-like"/>
    <property type="match status" value="1"/>
</dbReference>
<keyword evidence="2" id="KW-0349">Heme</keyword>
<evidence type="ECO:0000259" key="7">
    <source>
        <dbReference type="Pfam" id="PF03460"/>
    </source>
</evidence>
<dbReference type="RefSeq" id="WP_150999876.1">
    <property type="nucleotide sequence ID" value="NZ_VZZK01000008.1"/>
</dbReference>
<reference evidence="8 9" key="1">
    <citation type="submission" date="2019-09" db="EMBL/GenBank/DDBJ databases">
        <title>YIM 48816 draft genome.</title>
        <authorList>
            <person name="Jiang L."/>
        </authorList>
    </citation>
    <scope>NUCLEOTIDE SEQUENCE [LARGE SCALE GENOMIC DNA]</scope>
    <source>
        <strain evidence="8 9">YIM 48816</strain>
    </source>
</reference>
<dbReference type="InterPro" id="IPR012798">
    <property type="entry name" value="Cbl_synth_CobG-like"/>
</dbReference>
<dbReference type="InterPro" id="IPR036136">
    <property type="entry name" value="Nit/Sulf_reduc_fer-like_dom_sf"/>
</dbReference>
<feature type="domain" description="Nitrite/Sulfite reductase ferredoxin-like" evidence="7">
    <location>
        <begin position="24"/>
        <end position="90"/>
    </location>
</feature>
<evidence type="ECO:0000256" key="3">
    <source>
        <dbReference type="ARBA" id="ARBA00022723"/>
    </source>
</evidence>
<dbReference type="Pfam" id="PF03460">
    <property type="entry name" value="NIR_SIR_ferr"/>
    <property type="match status" value="1"/>
</dbReference>
<organism evidence="8 9">
    <name type="scientific">Methylobacterium soli</name>
    <dbReference type="NCBI Taxonomy" id="553447"/>
    <lineage>
        <taxon>Bacteria</taxon>
        <taxon>Pseudomonadati</taxon>
        <taxon>Pseudomonadota</taxon>
        <taxon>Alphaproteobacteria</taxon>
        <taxon>Hyphomicrobiales</taxon>
        <taxon>Methylobacteriaceae</taxon>
        <taxon>Methylobacterium</taxon>
    </lineage>
</organism>
<evidence type="ECO:0000313" key="9">
    <source>
        <dbReference type="Proteomes" id="UP000474159"/>
    </source>
</evidence>
<dbReference type="AlphaFoldDB" id="A0A6L3SZK3"/>
<dbReference type="InterPro" id="IPR005117">
    <property type="entry name" value="NiRdtase/SiRdtase_haem-b_fer"/>
</dbReference>
<dbReference type="EC" id="1.14.13.83" evidence="8"/>
<dbReference type="PANTHER" id="PTHR32439:SF9">
    <property type="entry name" value="BLR3264 PROTEIN"/>
    <property type="match status" value="1"/>
</dbReference>
<protein>
    <submittedName>
        <fullName evidence="8">Precorrin-3B synthase</fullName>
        <ecNumber evidence="8">1.14.13.83</ecNumber>
    </submittedName>
</protein>
<accession>A0A6L3SZK3</accession>
<dbReference type="InterPro" id="IPR045854">
    <property type="entry name" value="NO2/SO3_Rdtase_4Fe4S_sf"/>
</dbReference>
<evidence type="ECO:0000313" key="8">
    <source>
        <dbReference type="EMBL" id="KAB1079613.1"/>
    </source>
</evidence>
<keyword evidence="3" id="KW-0479">Metal-binding</keyword>
<keyword evidence="1" id="KW-0004">4Fe-4S</keyword>
<dbReference type="Gene3D" id="3.90.480.20">
    <property type="match status" value="2"/>
</dbReference>
<dbReference type="GO" id="GO:0043818">
    <property type="term" value="F:precorrin-3B synthase activity"/>
    <property type="evidence" value="ECO:0007669"/>
    <property type="project" value="UniProtKB-EC"/>
</dbReference>
<evidence type="ECO:0000256" key="6">
    <source>
        <dbReference type="ARBA" id="ARBA00023014"/>
    </source>
</evidence>
<keyword evidence="9" id="KW-1185">Reference proteome</keyword>
<name>A0A6L3SZK3_9HYPH</name>
<evidence type="ECO:0000256" key="4">
    <source>
        <dbReference type="ARBA" id="ARBA00023002"/>
    </source>
</evidence>